<comment type="caution">
    <text evidence="3">The sequence shown here is derived from an EMBL/GenBank/DDBJ whole genome shotgun (WGS) entry which is preliminary data.</text>
</comment>
<name>A0ABR1US49_9PEZI</name>
<feature type="compositionally biased region" description="Pro residues" evidence="1">
    <location>
        <begin position="235"/>
        <end position="276"/>
    </location>
</feature>
<gene>
    <name evidence="3" type="ORF">PG996_010594</name>
</gene>
<evidence type="ECO:0000313" key="4">
    <source>
        <dbReference type="Proteomes" id="UP001446871"/>
    </source>
</evidence>
<sequence length="372" mass="39482">MVGLTLNRCALALVVAATLANAVDPSPEIRKKWDDKCKAKSGQLYYMLFDTNGQPTGICNAPGYKGCYWGPYIDPKTGAEGCCEKGNGIFSTDPVATREGGCCLDPLKYKYDTSAQKGGCCPEKTHLTWDLTYQPTTQLGLCCPPELVTSTDRATGKNHCCPPGLTHSSHLASGQGECCEPGKSFSFDDAAQKGDCCEAGKQFKVDPVTGKGGCCGADVPYKCDCSCVAPRPIEPEPVPEPSPEPSPEPVPEPSPEPSPEPNPEPIPEPPIDPPTTCPGVGGRHITVGGVEYEVQCTHGINERFEEVLDDPTTNGIGECMAKCSANPKCQGANLYDNGKEGGCVMMVDWEYPATGLIGPGQDLLSFVPVKKR</sequence>
<organism evidence="3 4">
    <name type="scientific">Apiospora saccharicola</name>
    <dbReference type="NCBI Taxonomy" id="335842"/>
    <lineage>
        <taxon>Eukaryota</taxon>
        <taxon>Fungi</taxon>
        <taxon>Dikarya</taxon>
        <taxon>Ascomycota</taxon>
        <taxon>Pezizomycotina</taxon>
        <taxon>Sordariomycetes</taxon>
        <taxon>Xylariomycetidae</taxon>
        <taxon>Amphisphaeriales</taxon>
        <taxon>Apiosporaceae</taxon>
        <taxon>Apiospora</taxon>
    </lineage>
</organism>
<dbReference type="Proteomes" id="UP001446871">
    <property type="component" value="Unassembled WGS sequence"/>
</dbReference>
<accession>A0ABR1US49</accession>
<proteinExistence type="predicted"/>
<keyword evidence="2" id="KW-0732">Signal</keyword>
<protein>
    <recommendedName>
        <fullName evidence="5">Apple domain-containing protein</fullName>
    </recommendedName>
</protein>
<evidence type="ECO:0008006" key="5">
    <source>
        <dbReference type="Google" id="ProtNLM"/>
    </source>
</evidence>
<feature type="signal peptide" evidence="2">
    <location>
        <begin position="1"/>
        <end position="22"/>
    </location>
</feature>
<evidence type="ECO:0000256" key="1">
    <source>
        <dbReference type="SAM" id="MobiDB-lite"/>
    </source>
</evidence>
<keyword evidence="4" id="KW-1185">Reference proteome</keyword>
<evidence type="ECO:0000256" key="2">
    <source>
        <dbReference type="SAM" id="SignalP"/>
    </source>
</evidence>
<dbReference type="EMBL" id="JAQQWM010000006">
    <property type="protein sequence ID" value="KAK8060664.1"/>
    <property type="molecule type" value="Genomic_DNA"/>
</dbReference>
<evidence type="ECO:0000313" key="3">
    <source>
        <dbReference type="EMBL" id="KAK8060664.1"/>
    </source>
</evidence>
<feature type="chain" id="PRO_5046223523" description="Apple domain-containing protein" evidence="2">
    <location>
        <begin position="23"/>
        <end position="372"/>
    </location>
</feature>
<feature type="region of interest" description="Disordered" evidence="1">
    <location>
        <begin position="235"/>
        <end position="282"/>
    </location>
</feature>
<reference evidence="3 4" key="1">
    <citation type="submission" date="2023-01" db="EMBL/GenBank/DDBJ databases">
        <title>Analysis of 21 Apiospora genomes using comparative genomics revels a genus with tremendous synthesis potential of carbohydrate active enzymes and secondary metabolites.</title>
        <authorList>
            <person name="Sorensen T."/>
        </authorList>
    </citation>
    <scope>NUCLEOTIDE SEQUENCE [LARGE SCALE GENOMIC DNA]</scope>
    <source>
        <strain evidence="3 4">CBS 83171</strain>
    </source>
</reference>